<dbReference type="Proteomes" id="UP000314294">
    <property type="component" value="Unassembled WGS sequence"/>
</dbReference>
<accession>A0A4Z2GP80</accession>
<keyword evidence="2" id="KW-1185">Reference proteome</keyword>
<evidence type="ECO:0000313" key="2">
    <source>
        <dbReference type="Proteomes" id="UP000314294"/>
    </source>
</evidence>
<evidence type="ECO:0000313" key="1">
    <source>
        <dbReference type="EMBL" id="TNN55266.1"/>
    </source>
</evidence>
<name>A0A4Z2GP80_9TELE</name>
<sequence>MGGGKGPPLSYALLSAPERPETKRRSNYIYSEHPKHILAPCYWTAPTSPACNARTKGTFVLTVGDCPALNGDLGVLSAGPGAVSQGSTNGERKAIKGKYHDGIKGGGPLPPAADAIPAAFLWPPVRHAIQGVDKTYDLSPLAPLPPSPPSIEVRPLNRSSKQRHPAAYLGGLTDRAPGGFVPQGFGGVRGGGVGGGKLIDTSSSTSAYLAR</sequence>
<protein>
    <submittedName>
        <fullName evidence="1">Uncharacterized protein</fullName>
    </submittedName>
</protein>
<dbReference type="AlphaFoldDB" id="A0A4Z2GP80"/>
<reference evidence="1 2" key="1">
    <citation type="submission" date="2019-03" db="EMBL/GenBank/DDBJ databases">
        <title>First draft genome of Liparis tanakae, snailfish: a comprehensive survey of snailfish specific genes.</title>
        <authorList>
            <person name="Kim W."/>
            <person name="Song I."/>
            <person name="Jeong J.-H."/>
            <person name="Kim D."/>
            <person name="Kim S."/>
            <person name="Ryu S."/>
            <person name="Song J.Y."/>
            <person name="Lee S.K."/>
        </authorList>
    </citation>
    <scope>NUCLEOTIDE SEQUENCE [LARGE SCALE GENOMIC DNA]</scope>
    <source>
        <tissue evidence="1">Muscle</tissue>
    </source>
</reference>
<proteinExistence type="predicted"/>
<comment type="caution">
    <text evidence="1">The sequence shown here is derived from an EMBL/GenBank/DDBJ whole genome shotgun (WGS) entry which is preliminary data.</text>
</comment>
<dbReference type="EMBL" id="SRLO01000461">
    <property type="protein sequence ID" value="TNN55266.1"/>
    <property type="molecule type" value="Genomic_DNA"/>
</dbReference>
<gene>
    <name evidence="1" type="ORF">EYF80_034532</name>
</gene>
<organism evidence="1 2">
    <name type="scientific">Liparis tanakae</name>
    <name type="common">Tanaka's snailfish</name>
    <dbReference type="NCBI Taxonomy" id="230148"/>
    <lineage>
        <taxon>Eukaryota</taxon>
        <taxon>Metazoa</taxon>
        <taxon>Chordata</taxon>
        <taxon>Craniata</taxon>
        <taxon>Vertebrata</taxon>
        <taxon>Euteleostomi</taxon>
        <taxon>Actinopterygii</taxon>
        <taxon>Neopterygii</taxon>
        <taxon>Teleostei</taxon>
        <taxon>Neoteleostei</taxon>
        <taxon>Acanthomorphata</taxon>
        <taxon>Eupercaria</taxon>
        <taxon>Perciformes</taxon>
        <taxon>Cottioidei</taxon>
        <taxon>Cottales</taxon>
        <taxon>Liparidae</taxon>
        <taxon>Liparis</taxon>
    </lineage>
</organism>